<evidence type="ECO:0000256" key="2">
    <source>
        <dbReference type="ARBA" id="ARBA00022670"/>
    </source>
</evidence>
<dbReference type="GO" id="GO:0006508">
    <property type="term" value="P:proteolysis"/>
    <property type="evidence" value="ECO:0007669"/>
    <property type="project" value="UniProtKB-KW"/>
</dbReference>
<gene>
    <name evidence="6" type="ORF">SDC9_184904</name>
</gene>
<evidence type="ECO:0000256" key="3">
    <source>
        <dbReference type="ARBA" id="ARBA00022801"/>
    </source>
</evidence>
<feature type="compositionally biased region" description="Low complexity" evidence="4">
    <location>
        <begin position="164"/>
        <end position="189"/>
    </location>
</feature>
<dbReference type="InterPro" id="IPR009003">
    <property type="entry name" value="Peptidase_S1_PA"/>
</dbReference>
<dbReference type="PANTHER" id="PTHR43343">
    <property type="entry name" value="PEPTIDASE S12"/>
    <property type="match status" value="1"/>
</dbReference>
<feature type="domain" description="PDZ" evidence="5">
    <location>
        <begin position="71"/>
        <end position="149"/>
    </location>
</feature>
<dbReference type="SMART" id="SM00228">
    <property type="entry name" value="PDZ"/>
    <property type="match status" value="1"/>
</dbReference>
<dbReference type="Pfam" id="PF00089">
    <property type="entry name" value="Trypsin"/>
    <property type="match status" value="1"/>
</dbReference>
<dbReference type="EMBL" id="VSSQ01092011">
    <property type="protein sequence ID" value="MPN37387.1"/>
    <property type="molecule type" value="Genomic_DNA"/>
</dbReference>
<feature type="region of interest" description="Disordered" evidence="4">
    <location>
        <begin position="160"/>
        <end position="189"/>
    </location>
</feature>
<dbReference type="PANTHER" id="PTHR43343:SF3">
    <property type="entry name" value="PROTEASE DO-LIKE 8, CHLOROPLASTIC"/>
    <property type="match status" value="1"/>
</dbReference>
<dbReference type="InterPro" id="IPR043504">
    <property type="entry name" value="Peptidase_S1_PA_chymotrypsin"/>
</dbReference>
<dbReference type="Gene3D" id="2.40.10.10">
    <property type="entry name" value="Trypsin-like serine proteases"/>
    <property type="match status" value="1"/>
</dbReference>
<evidence type="ECO:0000313" key="6">
    <source>
        <dbReference type="EMBL" id="MPN37387.1"/>
    </source>
</evidence>
<dbReference type="AlphaFoldDB" id="A0A645HEC4"/>
<comment type="similarity">
    <text evidence="1">Belongs to the peptidase S1C family.</text>
</comment>
<dbReference type="PROSITE" id="PS50106">
    <property type="entry name" value="PDZ"/>
    <property type="match status" value="1"/>
</dbReference>
<evidence type="ECO:0000256" key="4">
    <source>
        <dbReference type="SAM" id="MobiDB-lite"/>
    </source>
</evidence>
<dbReference type="InterPro" id="IPR001254">
    <property type="entry name" value="Trypsin_dom"/>
</dbReference>
<dbReference type="GO" id="GO:0004252">
    <property type="term" value="F:serine-type endopeptidase activity"/>
    <property type="evidence" value="ECO:0007669"/>
    <property type="project" value="InterPro"/>
</dbReference>
<dbReference type="Gene3D" id="2.30.42.10">
    <property type="match status" value="1"/>
</dbReference>
<proteinExistence type="inferred from homology"/>
<dbReference type="SUPFAM" id="SSF50494">
    <property type="entry name" value="Trypsin-like serine proteases"/>
    <property type="match status" value="1"/>
</dbReference>
<evidence type="ECO:0000256" key="1">
    <source>
        <dbReference type="ARBA" id="ARBA00010541"/>
    </source>
</evidence>
<comment type="caution">
    <text evidence="6">The sequence shown here is derived from an EMBL/GenBank/DDBJ whole genome shotgun (WGS) entry which is preliminary data.</text>
</comment>
<dbReference type="InterPro" id="IPR001478">
    <property type="entry name" value="PDZ"/>
</dbReference>
<protein>
    <recommendedName>
        <fullName evidence="5">PDZ domain-containing protein</fullName>
    </recommendedName>
</protein>
<keyword evidence="3" id="KW-0378">Hydrolase</keyword>
<dbReference type="Pfam" id="PF13180">
    <property type="entry name" value="PDZ_2"/>
    <property type="match status" value="1"/>
</dbReference>
<dbReference type="SUPFAM" id="SSF50156">
    <property type="entry name" value="PDZ domain-like"/>
    <property type="match status" value="1"/>
</dbReference>
<evidence type="ECO:0000259" key="5">
    <source>
        <dbReference type="PROSITE" id="PS50106"/>
    </source>
</evidence>
<reference evidence="6" key="1">
    <citation type="submission" date="2019-08" db="EMBL/GenBank/DDBJ databases">
        <authorList>
            <person name="Kucharzyk K."/>
            <person name="Murdoch R.W."/>
            <person name="Higgins S."/>
            <person name="Loffler F."/>
        </authorList>
    </citation>
    <scope>NUCLEOTIDE SEQUENCE</scope>
</reference>
<keyword evidence="2" id="KW-0645">Protease</keyword>
<name>A0A645HEC4_9ZZZZ</name>
<dbReference type="InterPro" id="IPR051201">
    <property type="entry name" value="Chloro_Bact_Ser_Proteases"/>
</dbReference>
<sequence length="217" mass="22589">MIQIDCAINPGNSGGPLLNSYGEVVGIVSAKYSSYSTTTVEGVGFAIPISTVWSMIKDIMENGYVTNKPYMGITAQTVTSDMAKQYNLVEGVYVYSIEEGGAGEKCGLQAGDIITKIDDTTITSMDDLTTAKKSYKAGDSCTLTVYRSGKETTINFTFGAEPASTTSSSTTTVPDTSSGATQNGGSSNESNGYSYYFNNGTGSGSSYSGSYSSGYGA</sequence>
<organism evidence="6">
    <name type="scientific">bioreactor metagenome</name>
    <dbReference type="NCBI Taxonomy" id="1076179"/>
    <lineage>
        <taxon>unclassified sequences</taxon>
        <taxon>metagenomes</taxon>
        <taxon>ecological metagenomes</taxon>
    </lineage>
</organism>
<dbReference type="InterPro" id="IPR036034">
    <property type="entry name" value="PDZ_sf"/>
</dbReference>
<accession>A0A645HEC4</accession>